<dbReference type="Gene3D" id="3.80.10.10">
    <property type="entry name" value="Ribonuclease Inhibitor"/>
    <property type="match status" value="6"/>
</dbReference>
<dbReference type="InterPro" id="IPR057135">
    <property type="entry name" value="At4g27190-like_LRR"/>
</dbReference>
<dbReference type="InterPro" id="IPR055414">
    <property type="entry name" value="LRR_R13L4/SHOC2-like"/>
</dbReference>
<dbReference type="PANTHER" id="PTHR47186:SF3">
    <property type="entry name" value="OS09G0267800 PROTEIN"/>
    <property type="match status" value="1"/>
</dbReference>
<sequence length="1450" mass="164318">MVLVNELLDQPGEKIQQIVTRLKQDQQKLKPEQIAVHAQEVLDTFHEMRDSLQPILHLFYGLDVGSISKLRISSEEEDEEKTEAVLSSNRLASSARHAVSKDENQSNVDLLTEQITREEEAQDNTAKAHNYKYEGVLLPSQMELMDTVWEWLNDKSVGTISIGGYSGMGKTWMARQLKNRAVASNIFDAVIWISSRDNLGEYQEPSVDQLQLSVTKKPDGKYYSKEDLIQKVLSLGRKSFLLIIDDFDKTHHLNDFGFPRRQEQNKLSKVLVTSYPVAKLVTYRLVTDKVRNVEDLTRDEAWLLFQGTTKLDIDSPVVHEIVKPLLRSYSNVPSAIVSDEGGVTNLTKEVYDLVKSGRKDVLECLQFCTCIPARDRVKVKELILCWIVRILNGSEFHYILELEKAYEKAYQILKELTDRQILKRTENHVWVNKLVPYLKLDFFTSGSVFLYENALAYLGETSYVMNENLRTKISDDVKEYSSNTEFLLLHGKDGCLPHEIPDLFFDKMQQLKTVAILHAEIVSLPESLSNLQNLRSLFIIGCRSLDNVDQIRGLRYLGSLSLSGASSLNELPDDIFQHIDYLAHLDLSNTQLKRLPSSFSKLSYLTVLVLRGCSHLDSIPPMERFRDLSLLDLSGAKALKSIPDIIYKLETLDLSGTLVDKLPSPPNLKFLVQLFLRGCSQIKAMPHPGAFCELRVLDLSGATAFREFQVESYESDSSLIKLDLSGTLAAEVSPLSRFLDLRELLLRNCCNIETMPPLGSVLEVLDLSGSSAFKNFQDESLGVQLRNLDVSNTHIEKLPMLSKNSVMVQLILKDCEFLEELPPLELPRLQVLDLSGSTKFKTFKDDSLEKLCRLKTLNLSETQVATLPTLSQCSDLRKIILRNCLTLETLPQVGALKRLELLDLSGAIAFKRFRDDSLGKMEDLQELNLSGTQVVQVPSLSECRNLHNLILGNCSKLEILPNLEALSALVVLDLSRAVSLTKFPTQSTGQRNYHLEVLNLSGTQVSDLSFLSGCINICQLFLRDCPNIQTLPPLDKLTRLEVFDISGSNIGDFSFLSGCNNLRQLSLRGCSDLEVLSFEGMHNLQKVDLSERPMKMLPSSFSGLKNVSTLLLKECLYLESLPRIESFTGLEVLDLSCTKVRDFPNGISALNHLRFLKLQDGNNLWEFHSAKSFENFHLCLFAPKERIGERDIYLQGLQYSFKDIYYQTSHIPRLTEEPEKFFKICGFETFPAGIEEVLTYVELLYLKKNIFLTRLSDLGAEKLKEMRECWIENCNSMESVFYGEEIEENMALGSNLQNLWVSKLSELKCLFRGVVQPGSFTLLKHLYIECCPSLITVFSSHLELKTLEVLKIKFCDKIASIFGEAVSGQKTLPNLKTLILLKLPELQSICEGVLRSIRNLRVIGCKKLKMLPVSVNRTGPHIKVKGEVVWWNDLEWEDSDTKSQLHFSPF</sequence>
<keyword evidence="6" id="KW-1185">Reference proteome</keyword>
<dbReference type="Pfam" id="PF23247">
    <property type="entry name" value="LRR_RPS2"/>
    <property type="match status" value="1"/>
</dbReference>
<evidence type="ECO:0000313" key="5">
    <source>
        <dbReference type="EMBL" id="KAF5198873.1"/>
    </source>
</evidence>
<dbReference type="GO" id="GO:0006952">
    <property type="term" value="P:defense response"/>
    <property type="evidence" value="ECO:0007669"/>
    <property type="project" value="UniProtKB-KW"/>
</dbReference>
<dbReference type="InterPro" id="IPR027417">
    <property type="entry name" value="P-loop_NTPase"/>
</dbReference>
<reference evidence="5 6" key="1">
    <citation type="submission" date="2020-06" db="EMBL/GenBank/DDBJ databases">
        <title>Transcriptomic and genomic resources for Thalictrum thalictroides and T. hernandezii: Facilitating candidate gene discovery in an emerging model plant lineage.</title>
        <authorList>
            <person name="Arias T."/>
            <person name="Riano-Pachon D.M."/>
            <person name="Di Stilio V.S."/>
        </authorList>
    </citation>
    <scope>NUCLEOTIDE SEQUENCE [LARGE SCALE GENOMIC DNA]</scope>
    <source>
        <strain evidence="6">cv. WT478/WT964</strain>
        <tissue evidence="5">Leaves</tissue>
    </source>
</reference>
<dbReference type="InterPro" id="IPR002182">
    <property type="entry name" value="NB-ARC"/>
</dbReference>
<dbReference type="GO" id="GO:0043531">
    <property type="term" value="F:ADP binding"/>
    <property type="evidence" value="ECO:0007669"/>
    <property type="project" value="InterPro"/>
</dbReference>
<evidence type="ECO:0000313" key="6">
    <source>
        <dbReference type="Proteomes" id="UP000554482"/>
    </source>
</evidence>
<name>A0A7J6WPI6_THATH</name>
<comment type="caution">
    <text evidence="5">The sequence shown here is derived from an EMBL/GenBank/DDBJ whole genome shotgun (WGS) entry which is preliminary data.</text>
</comment>
<dbReference type="SUPFAM" id="SSF52540">
    <property type="entry name" value="P-loop containing nucleoside triphosphate hydrolases"/>
    <property type="match status" value="1"/>
</dbReference>
<accession>A0A7J6WPI6</accession>
<dbReference type="Proteomes" id="UP000554482">
    <property type="component" value="Unassembled WGS sequence"/>
</dbReference>
<proteinExistence type="predicted"/>
<feature type="domain" description="NB-ARC" evidence="2">
    <location>
        <begin position="143"/>
        <end position="307"/>
    </location>
</feature>
<dbReference type="EMBL" id="JABWDY010012720">
    <property type="protein sequence ID" value="KAF5198873.1"/>
    <property type="molecule type" value="Genomic_DNA"/>
</dbReference>
<dbReference type="PRINTS" id="PR00364">
    <property type="entry name" value="DISEASERSIST"/>
</dbReference>
<dbReference type="InterPro" id="IPR032675">
    <property type="entry name" value="LRR_dom_sf"/>
</dbReference>
<evidence type="ECO:0000259" key="3">
    <source>
        <dbReference type="Pfam" id="PF23247"/>
    </source>
</evidence>
<dbReference type="OrthoDB" id="122245at2759"/>
<evidence type="ECO:0000256" key="1">
    <source>
        <dbReference type="ARBA" id="ARBA00022737"/>
    </source>
</evidence>
<gene>
    <name evidence="5" type="ORF">FRX31_011539</name>
</gene>
<dbReference type="PANTHER" id="PTHR47186">
    <property type="entry name" value="LEUCINE-RICH REPEAT-CONTAINING PROTEIN 57"/>
    <property type="match status" value="1"/>
</dbReference>
<dbReference type="Gene3D" id="3.40.50.300">
    <property type="entry name" value="P-loop containing nucleotide triphosphate hydrolases"/>
    <property type="match status" value="1"/>
</dbReference>
<dbReference type="SUPFAM" id="SSF52058">
    <property type="entry name" value="L domain-like"/>
    <property type="match status" value="3"/>
</dbReference>
<feature type="domain" description="Disease resistance R13L4/SHOC-2-like LRR" evidence="4">
    <location>
        <begin position="510"/>
        <end position="637"/>
    </location>
</feature>
<feature type="domain" description="Disease resistance protein At4g27190-like leucine-rich repeats" evidence="3">
    <location>
        <begin position="1261"/>
        <end position="1356"/>
    </location>
</feature>
<protein>
    <submittedName>
        <fullName evidence="5">Disease resistance protein</fullName>
    </submittedName>
</protein>
<organism evidence="5 6">
    <name type="scientific">Thalictrum thalictroides</name>
    <name type="common">Rue-anemone</name>
    <name type="synonym">Anemone thalictroides</name>
    <dbReference type="NCBI Taxonomy" id="46969"/>
    <lineage>
        <taxon>Eukaryota</taxon>
        <taxon>Viridiplantae</taxon>
        <taxon>Streptophyta</taxon>
        <taxon>Embryophyta</taxon>
        <taxon>Tracheophyta</taxon>
        <taxon>Spermatophyta</taxon>
        <taxon>Magnoliopsida</taxon>
        <taxon>Ranunculales</taxon>
        <taxon>Ranunculaceae</taxon>
        <taxon>Thalictroideae</taxon>
        <taxon>Thalictrum</taxon>
    </lineage>
</organism>
<dbReference type="Pfam" id="PF00931">
    <property type="entry name" value="NB-ARC"/>
    <property type="match status" value="1"/>
</dbReference>
<keyword evidence="1" id="KW-0677">Repeat</keyword>
<dbReference type="Pfam" id="PF23598">
    <property type="entry name" value="LRR_14"/>
    <property type="match status" value="1"/>
</dbReference>
<evidence type="ECO:0000259" key="2">
    <source>
        <dbReference type="Pfam" id="PF00931"/>
    </source>
</evidence>
<evidence type="ECO:0000259" key="4">
    <source>
        <dbReference type="Pfam" id="PF23598"/>
    </source>
</evidence>